<dbReference type="InterPro" id="IPR003706">
    <property type="entry name" value="CstA_N"/>
</dbReference>
<dbReference type="InterPro" id="IPR051605">
    <property type="entry name" value="CstA"/>
</dbReference>
<feature type="transmembrane region" description="Helical" evidence="7">
    <location>
        <begin position="27"/>
        <end position="47"/>
    </location>
</feature>
<keyword evidence="3" id="KW-1003">Cell membrane</keyword>
<keyword evidence="10" id="KW-1185">Reference proteome</keyword>
<evidence type="ECO:0000313" key="9">
    <source>
        <dbReference type="EMBL" id="PAV70558.1"/>
    </source>
</evidence>
<dbReference type="PANTHER" id="PTHR30252:SF3">
    <property type="entry name" value="PYRUVATE_PROTON SYMPORTER BTST"/>
    <property type="match status" value="1"/>
</dbReference>
<keyword evidence="2" id="KW-0813">Transport</keyword>
<name>A0A2A2K9E9_9BILA</name>
<evidence type="ECO:0000256" key="4">
    <source>
        <dbReference type="ARBA" id="ARBA00022692"/>
    </source>
</evidence>
<evidence type="ECO:0000256" key="2">
    <source>
        <dbReference type="ARBA" id="ARBA00022448"/>
    </source>
</evidence>
<feature type="transmembrane region" description="Helical" evidence="7">
    <location>
        <begin position="89"/>
        <end position="109"/>
    </location>
</feature>
<dbReference type="Pfam" id="PF02554">
    <property type="entry name" value="CstA"/>
    <property type="match status" value="1"/>
</dbReference>
<keyword evidence="6 7" id="KW-0472">Membrane</keyword>
<organism evidence="9 10">
    <name type="scientific">Diploscapter pachys</name>
    <dbReference type="NCBI Taxonomy" id="2018661"/>
    <lineage>
        <taxon>Eukaryota</taxon>
        <taxon>Metazoa</taxon>
        <taxon>Ecdysozoa</taxon>
        <taxon>Nematoda</taxon>
        <taxon>Chromadorea</taxon>
        <taxon>Rhabditida</taxon>
        <taxon>Rhabditina</taxon>
        <taxon>Rhabditomorpha</taxon>
        <taxon>Rhabditoidea</taxon>
        <taxon>Rhabditidae</taxon>
        <taxon>Diploscapter</taxon>
    </lineage>
</organism>
<dbReference type="AlphaFoldDB" id="A0A2A2K9E9"/>
<protein>
    <recommendedName>
        <fullName evidence="8">CstA N-terminal domain-containing protein</fullName>
    </recommendedName>
</protein>
<dbReference type="EMBL" id="LIAE01009255">
    <property type="protein sequence ID" value="PAV70558.1"/>
    <property type="molecule type" value="Genomic_DNA"/>
</dbReference>
<accession>A0A2A2K9E9</accession>
<keyword evidence="5 7" id="KW-1133">Transmembrane helix</keyword>
<feature type="domain" description="CstA N-terminal" evidence="8">
    <location>
        <begin position="1"/>
        <end position="40"/>
    </location>
</feature>
<dbReference type="PANTHER" id="PTHR30252">
    <property type="entry name" value="INNER MEMBRANE PEPTIDE TRANSPORTER"/>
    <property type="match status" value="1"/>
</dbReference>
<dbReference type="GO" id="GO:0009267">
    <property type="term" value="P:cellular response to starvation"/>
    <property type="evidence" value="ECO:0007669"/>
    <property type="project" value="InterPro"/>
</dbReference>
<evidence type="ECO:0000256" key="3">
    <source>
        <dbReference type="ARBA" id="ARBA00022475"/>
    </source>
</evidence>
<evidence type="ECO:0000256" key="5">
    <source>
        <dbReference type="ARBA" id="ARBA00022989"/>
    </source>
</evidence>
<evidence type="ECO:0000259" key="8">
    <source>
        <dbReference type="Pfam" id="PF02554"/>
    </source>
</evidence>
<gene>
    <name evidence="9" type="ORF">WR25_12718</name>
</gene>
<evidence type="ECO:0000256" key="6">
    <source>
        <dbReference type="ARBA" id="ARBA00023136"/>
    </source>
</evidence>
<evidence type="ECO:0000256" key="1">
    <source>
        <dbReference type="ARBA" id="ARBA00004651"/>
    </source>
</evidence>
<evidence type="ECO:0000313" key="10">
    <source>
        <dbReference type="Proteomes" id="UP000218231"/>
    </source>
</evidence>
<comment type="subcellular location">
    <subcellularLocation>
        <location evidence="1">Cell membrane</location>
        <topology evidence="1">Multi-pass membrane protein</topology>
    </subcellularLocation>
</comment>
<sequence length="134" mass="14334">MLAAVALTLATVVLFRMKRQRYAWVTILPASWLVLCTVTASLMKLFASDPRVGFLAHASRFADAASRGEVLAPAKSLAEMQRIVMNDRIDAALCALFLAVVVSIVAYGVRTCLAARRIDAPSVSELPATVEAAA</sequence>
<dbReference type="Proteomes" id="UP000218231">
    <property type="component" value="Unassembled WGS sequence"/>
</dbReference>
<dbReference type="GO" id="GO:0005886">
    <property type="term" value="C:plasma membrane"/>
    <property type="evidence" value="ECO:0007669"/>
    <property type="project" value="UniProtKB-SubCell"/>
</dbReference>
<keyword evidence="4 7" id="KW-0812">Transmembrane</keyword>
<dbReference type="OrthoDB" id="2133729at2759"/>
<proteinExistence type="predicted"/>
<reference evidence="9 10" key="1">
    <citation type="journal article" date="2017" name="Curr. Biol.">
        <title>Genome architecture and evolution of a unichromosomal asexual nematode.</title>
        <authorList>
            <person name="Fradin H."/>
            <person name="Zegar C."/>
            <person name="Gutwein M."/>
            <person name="Lucas J."/>
            <person name="Kovtun M."/>
            <person name="Corcoran D."/>
            <person name="Baugh L.R."/>
            <person name="Kiontke K."/>
            <person name="Gunsalus K."/>
            <person name="Fitch D.H."/>
            <person name="Piano F."/>
        </authorList>
    </citation>
    <scope>NUCLEOTIDE SEQUENCE [LARGE SCALE GENOMIC DNA]</scope>
    <source>
        <strain evidence="9">PF1309</strain>
    </source>
</reference>
<evidence type="ECO:0000256" key="7">
    <source>
        <dbReference type="SAM" id="Phobius"/>
    </source>
</evidence>
<comment type="caution">
    <text evidence="9">The sequence shown here is derived from an EMBL/GenBank/DDBJ whole genome shotgun (WGS) entry which is preliminary data.</text>
</comment>